<reference evidence="1 2" key="1">
    <citation type="journal article" date="2016" name="Mol. Biol. Evol.">
        <title>Comparative Genomics of Early-Diverging Mushroom-Forming Fungi Provides Insights into the Origins of Lignocellulose Decay Capabilities.</title>
        <authorList>
            <person name="Nagy L.G."/>
            <person name="Riley R."/>
            <person name="Tritt A."/>
            <person name="Adam C."/>
            <person name="Daum C."/>
            <person name="Floudas D."/>
            <person name="Sun H."/>
            <person name="Yadav J.S."/>
            <person name="Pangilinan J."/>
            <person name="Larsson K.H."/>
            <person name="Matsuura K."/>
            <person name="Barry K."/>
            <person name="Labutti K."/>
            <person name="Kuo R."/>
            <person name="Ohm R.A."/>
            <person name="Bhattacharya S.S."/>
            <person name="Shirouzu T."/>
            <person name="Yoshinaga Y."/>
            <person name="Martin F.M."/>
            <person name="Grigoriev I.V."/>
            <person name="Hibbett D.S."/>
        </authorList>
    </citation>
    <scope>NUCLEOTIDE SEQUENCE [LARGE SCALE GENOMIC DNA]</scope>
    <source>
        <strain evidence="1 2">HHB12029</strain>
    </source>
</reference>
<keyword evidence="2" id="KW-1185">Reference proteome</keyword>
<evidence type="ECO:0000313" key="1">
    <source>
        <dbReference type="EMBL" id="KZW02724.1"/>
    </source>
</evidence>
<dbReference type="Gene3D" id="2.115.10.20">
    <property type="entry name" value="Glycosyl hydrolase domain, family 43"/>
    <property type="match status" value="1"/>
</dbReference>
<dbReference type="InterPro" id="IPR008979">
    <property type="entry name" value="Galactose-bd-like_sf"/>
</dbReference>
<dbReference type="SUPFAM" id="SSF75005">
    <property type="entry name" value="Arabinanase/levansucrase/invertase"/>
    <property type="match status" value="1"/>
</dbReference>
<dbReference type="PANTHER" id="PTHR22925:SF3">
    <property type="entry name" value="GLYCOSYL HYDROLASE FAMILY PROTEIN 43"/>
    <property type="match status" value="1"/>
</dbReference>
<dbReference type="PANTHER" id="PTHR22925">
    <property type="entry name" value="GLYCOSYL HYDROLASE 43 FAMILY MEMBER"/>
    <property type="match status" value="1"/>
</dbReference>
<dbReference type="EMBL" id="KV425887">
    <property type="protein sequence ID" value="KZW02724.1"/>
    <property type="molecule type" value="Genomic_DNA"/>
</dbReference>
<evidence type="ECO:0000313" key="2">
    <source>
        <dbReference type="Proteomes" id="UP000077266"/>
    </source>
</evidence>
<proteinExistence type="predicted"/>
<dbReference type="STRING" id="1314781.A0A165PVI3"/>
<evidence type="ECO:0008006" key="3">
    <source>
        <dbReference type="Google" id="ProtNLM"/>
    </source>
</evidence>
<gene>
    <name evidence="1" type="ORF">EXIGLDRAFT_420069</name>
</gene>
<name>A0A165PVI3_EXIGL</name>
<dbReference type="SUPFAM" id="SSF49785">
    <property type="entry name" value="Galactose-binding domain-like"/>
    <property type="match status" value="1"/>
</dbReference>
<dbReference type="InParanoid" id="A0A165PVI3"/>
<dbReference type="AlphaFoldDB" id="A0A165PVI3"/>
<dbReference type="InterPro" id="IPR023296">
    <property type="entry name" value="Glyco_hydro_beta-prop_sf"/>
</dbReference>
<accession>A0A165PVI3</accession>
<dbReference type="Gene3D" id="2.60.120.260">
    <property type="entry name" value="Galactose-binding domain-like"/>
    <property type="match status" value="1"/>
</dbReference>
<protein>
    <recommendedName>
        <fullName evidence="3">Arabinanase/levansucrase/invertase</fullName>
    </recommendedName>
</protein>
<organism evidence="1 2">
    <name type="scientific">Exidia glandulosa HHB12029</name>
    <dbReference type="NCBI Taxonomy" id="1314781"/>
    <lineage>
        <taxon>Eukaryota</taxon>
        <taxon>Fungi</taxon>
        <taxon>Dikarya</taxon>
        <taxon>Basidiomycota</taxon>
        <taxon>Agaricomycotina</taxon>
        <taxon>Agaricomycetes</taxon>
        <taxon>Auriculariales</taxon>
        <taxon>Exidiaceae</taxon>
        <taxon>Exidia</taxon>
    </lineage>
</organism>
<dbReference type="Proteomes" id="UP000077266">
    <property type="component" value="Unassembled WGS sequence"/>
</dbReference>
<dbReference type="OrthoDB" id="5211809at2759"/>
<sequence length="338" mass="36380">MSSTDISGGYNLYGSPMSIPPSNYTFSDCGVFADTDGLTYWVTSADHNIIAINHINGGSTATVGDRIAYLSLGAYEAPALFKVGSVYFLIVSSKTGYRPNPNKVFWATSLAGPWSGGSDIAPTSTNTYNSQSTFVLTIPGSSQTTYMFMGDAWDSKGTSAANYEWLPLSVSTSAHTATLQNYAYWKVNPTTGVVSTSSSGKRYEAEDAHMTGRATITDCDSCISKRSVHRIDTGSNVTFTGVEGLGTGERQWMSLHYTVNNATAGDAHVYINGEKYRVGDLNTRAGHYATVPISVVLKRYDNTITFTSEAAEANSHFEAHLDGIEVLDGTEEEIEVKV</sequence>